<dbReference type="KEGG" id="mvs:MVIS_2265"/>
<dbReference type="STRING" id="80854.MVIS_2265"/>
<dbReference type="RefSeq" id="WP_170862872.1">
    <property type="nucleotide sequence ID" value="NZ_CAWRBC010000118.1"/>
</dbReference>
<dbReference type="HOGENOM" id="CLU_028458_5_0_6"/>
<accession>A0A090K8Q3</accession>
<dbReference type="Gene3D" id="3.90.850.10">
    <property type="entry name" value="Fumarylacetoacetase-like, C-terminal domain"/>
    <property type="match status" value="1"/>
</dbReference>
<dbReference type="AlphaFoldDB" id="A0A090K8Q3"/>
<protein>
    <submittedName>
        <fullName evidence="1">Fumarylacetoacetate hydrolase family protein</fullName>
    </submittedName>
</protein>
<gene>
    <name evidence="1" type="ORF">NVI5450_3887</name>
</gene>
<dbReference type="PANTHER" id="PTHR11820:SF7">
    <property type="entry name" value="ACYLPYRUVASE FAHD1, MITOCHONDRIAL"/>
    <property type="match status" value="1"/>
</dbReference>
<proteinExistence type="predicted"/>
<evidence type="ECO:0000313" key="1">
    <source>
        <dbReference type="EMBL" id="SGZ12810.1"/>
    </source>
</evidence>
<dbReference type="SUPFAM" id="SSF56529">
    <property type="entry name" value="FAH"/>
    <property type="match status" value="1"/>
</dbReference>
<dbReference type="Proteomes" id="UP000183794">
    <property type="component" value="Unassembled WGS sequence"/>
</dbReference>
<dbReference type="InterPro" id="IPR011234">
    <property type="entry name" value="Fumarylacetoacetase-like_C"/>
</dbReference>
<dbReference type="EMBL" id="FPLD01000102">
    <property type="protein sequence ID" value="SGZ12810.1"/>
    <property type="molecule type" value="Genomic_DNA"/>
</dbReference>
<name>A0A090K8Q3_9GAMM</name>
<reference evidence="1 2" key="1">
    <citation type="submission" date="2016-11" db="EMBL/GenBank/DDBJ databases">
        <authorList>
            <person name="Jaros S."/>
            <person name="Januszkiewicz K."/>
            <person name="Wedrychowicz H."/>
        </authorList>
    </citation>
    <scope>NUCLEOTIDE SEQUENCE [LARGE SCALE GENOMIC DNA]</scope>
    <source>
        <strain evidence="1">NVI 5450</strain>
    </source>
</reference>
<organism evidence="1 2">
    <name type="scientific">Moritella viscosa</name>
    <dbReference type="NCBI Taxonomy" id="80854"/>
    <lineage>
        <taxon>Bacteria</taxon>
        <taxon>Pseudomonadati</taxon>
        <taxon>Pseudomonadota</taxon>
        <taxon>Gammaproteobacteria</taxon>
        <taxon>Alteromonadales</taxon>
        <taxon>Moritellaceae</taxon>
        <taxon>Moritella</taxon>
    </lineage>
</organism>
<dbReference type="PANTHER" id="PTHR11820">
    <property type="entry name" value="ACYLPYRUVASE"/>
    <property type="match status" value="1"/>
</dbReference>
<dbReference type="Pfam" id="PF01557">
    <property type="entry name" value="FAA_hydrolase"/>
    <property type="match status" value="1"/>
</dbReference>
<dbReference type="PATRIC" id="fig|80854.5.peg.2416"/>
<dbReference type="NCBIfam" id="NF007967">
    <property type="entry name" value="PRK10691.1"/>
    <property type="match status" value="1"/>
</dbReference>
<dbReference type="GO" id="GO:0018773">
    <property type="term" value="F:acetylpyruvate hydrolase activity"/>
    <property type="evidence" value="ECO:0007669"/>
    <property type="project" value="TreeGrafter"/>
</dbReference>
<evidence type="ECO:0000313" key="2">
    <source>
        <dbReference type="Proteomes" id="UP000183794"/>
    </source>
</evidence>
<keyword evidence="1" id="KW-0378">Hydrolase</keyword>
<dbReference type="InterPro" id="IPR036663">
    <property type="entry name" value="Fumarylacetoacetase_C_sf"/>
</dbReference>
<sequence length="223" mass="24716">MSYSIYKHENINNKTLNLPVGKVVCIGRNYLDHIRELDNEVPEQALLFMKPATALISLDKPLLLPTGLGECHNELEVALLISTPIQRGDDINIAEMIWGVGLGLDLTLRDLQSKLKEKGQPWERAKAFDYSCPISRFIPLNEFNDLNQLEFSLSVNGITRQQGDTAKMMRSIETLLTEITACFTLLPGDIVLTGTPAGVGVLNSGDKLALTLANRYKFGCEII</sequence>